<proteinExistence type="predicted"/>
<dbReference type="AlphaFoldDB" id="A0A084GWH3"/>
<dbReference type="RefSeq" id="WP_029279716.1">
    <property type="nucleotide sequence ID" value="NZ_CP176757.1"/>
</dbReference>
<dbReference type="Pfam" id="PF14173">
    <property type="entry name" value="ComGG"/>
    <property type="match status" value="1"/>
</dbReference>
<evidence type="ECO:0000313" key="1">
    <source>
        <dbReference type="EMBL" id="KEZ51685.1"/>
    </source>
</evidence>
<name>A0A084GWH3_METID</name>
<comment type="caution">
    <text evidence="1">The sequence shown here is derived from an EMBL/GenBank/DDBJ whole genome shotgun (WGS) entry which is preliminary data.</text>
</comment>
<dbReference type="InterPro" id="IPR020372">
    <property type="entry name" value="Competence_ComGG"/>
</dbReference>
<evidence type="ECO:0000313" key="2">
    <source>
        <dbReference type="Proteomes" id="UP000028549"/>
    </source>
</evidence>
<protein>
    <recommendedName>
        <fullName evidence="3">Competence protein ComG</fullName>
    </recommendedName>
</protein>
<sequence>MRNEKGFILPSVSMIAFFILLILLHQTAVFTAEKKFYSERERSMILENLLLCGVQHSMQSIADQEGVNHYEIKTDDGSITYTAAEKGEGELLVSLAAKLNTGHFSSAKYTYNLNSGEMTDWTVY</sequence>
<dbReference type="STRING" id="246786.GS18_0211205"/>
<reference evidence="1 2" key="1">
    <citation type="journal article" date="2005" name="Int. J. Syst. Evol. Microbiol.">
        <title>Bacillus cibi sp. nov., isolated from jeotgal, a traditional Korean fermented seafood.</title>
        <authorList>
            <person name="Yoon J.H."/>
            <person name="Lee C.H."/>
            <person name="Oh T.K."/>
        </authorList>
    </citation>
    <scope>NUCLEOTIDE SEQUENCE [LARGE SCALE GENOMIC DNA]</scope>
    <source>
        <strain evidence="1 2">DSM 16189</strain>
    </source>
</reference>
<dbReference type="Proteomes" id="UP000028549">
    <property type="component" value="Unassembled WGS sequence"/>
</dbReference>
<dbReference type="OrthoDB" id="2969153at2"/>
<keyword evidence="2" id="KW-1185">Reference proteome</keyword>
<accession>A0A084GWH3</accession>
<organism evidence="1 2">
    <name type="scientific">Metabacillus indicus</name>
    <name type="common">Bacillus indicus</name>
    <dbReference type="NCBI Taxonomy" id="246786"/>
    <lineage>
        <taxon>Bacteria</taxon>
        <taxon>Bacillati</taxon>
        <taxon>Bacillota</taxon>
        <taxon>Bacilli</taxon>
        <taxon>Bacillales</taxon>
        <taxon>Bacillaceae</taxon>
        <taxon>Metabacillus</taxon>
    </lineage>
</organism>
<dbReference type="EMBL" id="JNVC02000005">
    <property type="protein sequence ID" value="KEZ51685.1"/>
    <property type="molecule type" value="Genomic_DNA"/>
</dbReference>
<gene>
    <name evidence="1" type="ORF">GS18_0211205</name>
</gene>
<evidence type="ECO:0008006" key="3">
    <source>
        <dbReference type="Google" id="ProtNLM"/>
    </source>
</evidence>